<evidence type="ECO:0000256" key="1">
    <source>
        <dbReference type="ARBA" id="ARBA00004417"/>
    </source>
</evidence>
<keyword evidence="3" id="KW-0813">Transport</keyword>
<dbReference type="EMBL" id="QHHQ01000002">
    <property type="protein sequence ID" value="RAI02380.1"/>
    <property type="molecule type" value="Genomic_DNA"/>
</dbReference>
<dbReference type="InterPro" id="IPR027417">
    <property type="entry name" value="P-loop_NTPase"/>
</dbReference>
<keyword evidence="10" id="KW-1185">Reference proteome</keyword>
<dbReference type="SMART" id="SM00382">
    <property type="entry name" value="AAA"/>
    <property type="match status" value="1"/>
</dbReference>
<reference evidence="9 10" key="1">
    <citation type="submission" date="2018-05" db="EMBL/GenBank/DDBJ databases">
        <title>Acuticoccus sediminis sp. nov., isolated from deep-sea sediment of Indian Ocean.</title>
        <authorList>
            <person name="Liu X."/>
            <person name="Lai Q."/>
            <person name="Du Y."/>
            <person name="Sun F."/>
            <person name="Zhang X."/>
            <person name="Wang S."/>
            <person name="Shao Z."/>
        </authorList>
    </citation>
    <scope>NUCLEOTIDE SEQUENCE [LARGE SCALE GENOMIC DNA]</scope>
    <source>
        <strain evidence="9 10">PTG4-2</strain>
    </source>
</reference>
<dbReference type="PANTHER" id="PTHR43297">
    <property type="entry name" value="OLIGOPEPTIDE TRANSPORT ATP-BINDING PROTEIN APPD"/>
    <property type="match status" value="1"/>
</dbReference>
<keyword evidence="7" id="KW-0472">Membrane</keyword>
<dbReference type="PANTHER" id="PTHR43297:SF2">
    <property type="entry name" value="DIPEPTIDE TRANSPORT ATP-BINDING PROTEIN DPPD"/>
    <property type="match status" value="1"/>
</dbReference>
<evidence type="ECO:0000256" key="2">
    <source>
        <dbReference type="ARBA" id="ARBA00005417"/>
    </source>
</evidence>
<dbReference type="GO" id="GO:0015833">
    <property type="term" value="P:peptide transport"/>
    <property type="evidence" value="ECO:0007669"/>
    <property type="project" value="InterPro"/>
</dbReference>
<dbReference type="Proteomes" id="UP000249590">
    <property type="component" value="Unassembled WGS sequence"/>
</dbReference>
<dbReference type="InterPro" id="IPR017871">
    <property type="entry name" value="ABC_transporter-like_CS"/>
</dbReference>
<evidence type="ECO:0000256" key="3">
    <source>
        <dbReference type="ARBA" id="ARBA00022448"/>
    </source>
</evidence>
<dbReference type="SUPFAM" id="SSF52540">
    <property type="entry name" value="P-loop containing nucleoside triphosphate hydrolases"/>
    <property type="match status" value="1"/>
</dbReference>
<dbReference type="AlphaFoldDB" id="A0A8B2P0R3"/>
<evidence type="ECO:0000256" key="5">
    <source>
        <dbReference type="ARBA" id="ARBA00022741"/>
    </source>
</evidence>
<dbReference type="FunFam" id="3.40.50.300:FF:000016">
    <property type="entry name" value="Oligopeptide ABC transporter ATP-binding component"/>
    <property type="match status" value="1"/>
</dbReference>
<dbReference type="Pfam" id="PF00005">
    <property type="entry name" value="ABC_tran"/>
    <property type="match status" value="1"/>
</dbReference>
<comment type="subcellular location">
    <subcellularLocation>
        <location evidence="1">Cell inner membrane</location>
        <topology evidence="1">Peripheral membrane protein</topology>
    </subcellularLocation>
</comment>
<dbReference type="GO" id="GO:0055085">
    <property type="term" value="P:transmembrane transport"/>
    <property type="evidence" value="ECO:0007669"/>
    <property type="project" value="UniProtKB-ARBA"/>
</dbReference>
<evidence type="ECO:0000313" key="10">
    <source>
        <dbReference type="Proteomes" id="UP000249590"/>
    </source>
</evidence>
<dbReference type="PROSITE" id="PS00211">
    <property type="entry name" value="ABC_TRANSPORTER_1"/>
    <property type="match status" value="1"/>
</dbReference>
<gene>
    <name evidence="9" type="ORF">DLJ53_13550</name>
</gene>
<dbReference type="Gene3D" id="3.40.50.300">
    <property type="entry name" value="P-loop containing nucleotide triphosphate hydrolases"/>
    <property type="match status" value="1"/>
</dbReference>
<dbReference type="GO" id="GO:0016887">
    <property type="term" value="F:ATP hydrolysis activity"/>
    <property type="evidence" value="ECO:0007669"/>
    <property type="project" value="InterPro"/>
</dbReference>
<organism evidence="9 10">
    <name type="scientific">Acuticoccus sediminis</name>
    <dbReference type="NCBI Taxonomy" id="2184697"/>
    <lineage>
        <taxon>Bacteria</taxon>
        <taxon>Pseudomonadati</taxon>
        <taxon>Pseudomonadota</taxon>
        <taxon>Alphaproteobacteria</taxon>
        <taxon>Hyphomicrobiales</taxon>
        <taxon>Amorphaceae</taxon>
        <taxon>Acuticoccus</taxon>
    </lineage>
</organism>
<sequence length="320" mass="33926">MLTVEDMVVSVGSRHGSIDVVRGVSFAIAPGEILGLVGESGCGKSMTSLAVMGLLPHPEAWVSDGRIAIDGADITEATPFERVRKGHGDIAMIFQEPMTSLNPVMRIGDQIAEAVRVHDPEADPAARSRELLDLVRIPDAQLQLRAYPHELSGGMRQRVMIAVALACRPKVLIADEPTTALDVTVQLQILGLIRDLCDRLHMGVLFITHDLGVVSQLADRVAVMYAGKIAETGTVEGIFSAPLHPYTAGLMACVPDPATGQEPIHSIPGQAPKPYEIGDGCPFAPRCERAGPPCRSGPVPVVEAGGHTALCHFPLIAEAV</sequence>
<dbReference type="PROSITE" id="PS50893">
    <property type="entry name" value="ABC_TRANSPORTER_2"/>
    <property type="match status" value="1"/>
</dbReference>
<keyword evidence="6 9" id="KW-0067">ATP-binding</keyword>
<dbReference type="GO" id="GO:0005524">
    <property type="term" value="F:ATP binding"/>
    <property type="evidence" value="ECO:0007669"/>
    <property type="project" value="UniProtKB-KW"/>
</dbReference>
<dbReference type="Pfam" id="PF08352">
    <property type="entry name" value="oligo_HPY"/>
    <property type="match status" value="1"/>
</dbReference>
<dbReference type="GO" id="GO:0005886">
    <property type="term" value="C:plasma membrane"/>
    <property type="evidence" value="ECO:0007669"/>
    <property type="project" value="UniProtKB-SubCell"/>
</dbReference>
<dbReference type="NCBIfam" id="TIGR01727">
    <property type="entry name" value="oligo_HPY"/>
    <property type="match status" value="1"/>
</dbReference>
<evidence type="ECO:0000313" key="9">
    <source>
        <dbReference type="EMBL" id="RAI02380.1"/>
    </source>
</evidence>
<accession>A0A8B2P0R3</accession>
<protein>
    <submittedName>
        <fullName evidence="9">Peptide ABC transporter ATP-binding protein</fullName>
    </submittedName>
</protein>
<evidence type="ECO:0000259" key="8">
    <source>
        <dbReference type="PROSITE" id="PS50893"/>
    </source>
</evidence>
<proteinExistence type="inferred from homology"/>
<keyword evidence="5" id="KW-0547">Nucleotide-binding</keyword>
<name>A0A8B2P0R3_9HYPH</name>
<dbReference type="InterPro" id="IPR050388">
    <property type="entry name" value="ABC_Ni/Peptide_Import"/>
</dbReference>
<dbReference type="RefSeq" id="WP_111345952.1">
    <property type="nucleotide sequence ID" value="NZ_QHHQ01000002.1"/>
</dbReference>
<evidence type="ECO:0000256" key="7">
    <source>
        <dbReference type="ARBA" id="ARBA00023136"/>
    </source>
</evidence>
<dbReference type="CDD" id="cd03257">
    <property type="entry name" value="ABC_NikE_OppD_transporters"/>
    <property type="match status" value="1"/>
</dbReference>
<feature type="domain" description="ABC transporter" evidence="8">
    <location>
        <begin position="2"/>
        <end position="251"/>
    </location>
</feature>
<evidence type="ECO:0000256" key="4">
    <source>
        <dbReference type="ARBA" id="ARBA00022475"/>
    </source>
</evidence>
<dbReference type="OrthoDB" id="7374568at2"/>
<comment type="caution">
    <text evidence="9">The sequence shown here is derived from an EMBL/GenBank/DDBJ whole genome shotgun (WGS) entry which is preliminary data.</text>
</comment>
<keyword evidence="4" id="KW-1003">Cell membrane</keyword>
<dbReference type="InterPro" id="IPR013563">
    <property type="entry name" value="Oligopep_ABC_C"/>
</dbReference>
<dbReference type="InterPro" id="IPR003593">
    <property type="entry name" value="AAA+_ATPase"/>
</dbReference>
<comment type="similarity">
    <text evidence="2">Belongs to the ABC transporter superfamily.</text>
</comment>
<evidence type="ECO:0000256" key="6">
    <source>
        <dbReference type="ARBA" id="ARBA00022840"/>
    </source>
</evidence>
<dbReference type="InterPro" id="IPR003439">
    <property type="entry name" value="ABC_transporter-like_ATP-bd"/>
</dbReference>